<keyword evidence="2" id="KW-1185">Reference proteome</keyword>
<proteinExistence type="predicted"/>
<dbReference type="EMBL" id="JANHOG010000798">
    <property type="protein sequence ID" value="KAJ3551461.1"/>
    <property type="molecule type" value="Genomic_DNA"/>
</dbReference>
<reference evidence="1" key="1">
    <citation type="submission" date="2022-07" db="EMBL/GenBank/DDBJ databases">
        <title>Genome Sequence of Phlebia brevispora.</title>
        <authorList>
            <person name="Buettner E."/>
        </authorList>
    </citation>
    <scope>NUCLEOTIDE SEQUENCE</scope>
    <source>
        <strain evidence="1">MPL23</strain>
    </source>
</reference>
<accession>A0ACC1T288</accession>
<evidence type="ECO:0000313" key="1">
    <source>
        <dbReference type="EMBL" id="KAJ3551461.1"/>
    </source>
</evidence>
<comment type="caution">
    <text evidence="1">The sequence shown here is derived from an EMBL/GenBank/DDBJ whole genome shotgun (WGS) entry which is preliminary data.</text>
</comment>
<sequence length="126" mass="13458">MYASQATVHASADGPLKAYKGDPGKMASAVAHRLLFAYLTRPDEGAGVHEKSAESCTDLRAIMFVYFKPATESRSHLRMTNGPVMPRTPTAASVKYPCTASFESPTVRVEAGPLKVNEVTVSAEGL</sequence>
<protein>
    <submittedName>
        <fullName evidence="1">Uncharacterized protein</fullName>
    </submittedName>
</protein>
<organism evidence="1 2">
    <name type="scientific">Phlebia brevispora</name>
    <dbReference type="NCBI Taxonomy" id="194682"/>
    <lineage>
        <taxon>Eukaryota</taxon>
        <taxon>Fungi</taxon>
        <taxon>Dikarya</taxon>
        <taxon>Basidiomycota</taxon>
        <taxon>Agaricomycotina</taxon>
        <taxon>Agaricomycetes</taxon>
        <taxon>Polyporales</taxon>
        <taxon>Meruliaceae</taxon>
        <taxon>Phlebia</taxon>
    </lineage>
</organism>
<name>A0ACC1T288_9APHY</name>
<dbReference type="Proteomes" id="UP001148662">
    <property type="component" value="Unassembled WGS sequence"/>
</dbReference>
<gene>
    <name evidence="1" type="ORF">NM688_g4690</name>
</gene>
<evidence type="ECO:0000313" key="2">
    <source>
        <dbReference type="Proteomes" id="UP001148662"/>
    </source>
</evidence>